<feature type="compositionally biased region" description="Polar residues" evidence="1">
    <location>
        <begin position="1"/>
        <end position="13"/>
    </location>
</feature>
<keyword evidence="3" id="KW-1185">Reference proteome</keyword>
<organism evidence="2 3">
    <name type="scientific">Ceraceosorus guamensis</name>
    <dbReference type="NCBI Taxonomy" id="1522189"/>
    <lineage>
        <taxon>Eukaryota</taxon>
        <taxon>Fungi</taxon>
        <taxon>Dikarya</taxon>
        <taxon>Basidiomycota</taxon>
        <taxon>Ustilaginomycotina</taxon>
        <taxon>Exobasidiomycetes</taxon>
        <taxon>Ceraceosorales</taxon>
        <taxon>Ceraceosoraceae</taxon>
        <taxon>Ceraceosorus</taxon>
    </lineage>
</organism>
<dbReference type="EMBL" id="KZ819378">
    <property type="protein sequence ID" value="PWN42563.1"/>
    <property type="molecule type" value="Genomic_DNA"/>
</dbReference>
<protein>
    <submittedName>
        <fullName evidence="2">Uncharacterized protein</fullName>
    </submittedName>
</protein>
<accession>A0A316W1D4</accession>
<dbReference type="STRING" id="1522189.A0A316W1D4"/>
<dbReference type="AlphaFoldDB" id="A0A316W1D4"/>
<evidence type="ECO:0000313" key="2">
    <source>
        <dbReference type="EMBL" id="PWN42563.1"/>
    </source>
</evidence>
<dbReference type="RefSeq" id="XP_025369723.1">
    <property type="nucleotide sequence ID" value="XM_025510179.1"/>
</dbReference>
<proteinExistence type="predicted"/>
<feature type="region of interest" description="Disordered" evidence="1">
    <location>
        <begin position="1"/>
        <end position="91"/>
    </location>
</feature>
<feature type="compositionally biased region" description="Polar residues" evidence="1">
    <location>
        <begin position="72"/>
        <end position="87"/>
    </location>
</feature>
<reference evidence="2 3" key="1">
    <citation type="journal article" date="2018" name="Mol. Biol. Evol.">
        <title>Broad Genomic Sampling Reveals a Smut Pathogenic Ancestry of the Fungal Clade Ustilaginomycotina.</title>
        <authorList>
            <person name="Kijpornyongpan T."/>
            <person name="Mondo S.J."/>
            <person name="Barry K."/>
            <person name="Sandor L."/>
            <person name="Lee J."/>
            <person name="Lipzen A."/>
            <person name="Pangilinan J."/>
            <person name="LaButti K."/>
            <person name="Hainaut M."/>
            <person name="Henrissat B."/>
            <person name="Grigoriev I.V."/>
            <person name="Spatafora J.W."/>
            <person name="Aime M.C."/>
        </authorList>
    </citation>
    <scope>NUCLEOTIDE SEQUENCE [LARGE SCALE GENOMIC DNA]</scope>
    <source>
        <strain evidence="2 3">MCA 4658</strain>
    </source>
</reference>
<evidence type="ECO:0000313" key="3">
    <source>
        <dbReference type="Proteomes" id="UP000245783"/>
    </source>
</evidence>
<name>A0A316W1D4_9BASI</name>
<feature type="compositionally biased region" description="Polar residues" evidence="1">
    <location>
        <begin position="190"/>
        <end position="216"/>
    </location>
</feature>
<feature type="compositionally biased region" description="Polar residues" evidence="1">
    <location>
        <begin position="29"/>
        <end position="45"/>
    </location>
</feature>
<feature type="region of interest" description="Disordered" evidence="1">
    <location>
        <begin position="133"/>
        <end position="226"/>
    </location>
</feature>
<dbReference type="GeneID" id="37032049"/>
<dbReference type="OrthoDB" id="10488717at2759"/>
<dbReference type="InParanoid" id="A0A316W1D4"/>
<dbReference type="Proteomes" id="UP000245783">
    <property type="component" value="Unassembled WGS sequence"/>
</dbReference>
<gene>
    <name evidence="2" type="ORF">IE81DRAFT_121183</name>
</gene>
<sequence>MSPMTPNSFAFQTPSSKRRRSSSPPPKISATQAGPSFASSPQSVSQHLQTLTPQPPAQQSESGAAKLRSRFAHTSSSSRPPSGTVASQAPALFQGANSSTLLMGPPRFSRKEFAEQFGQDSSRDSQYQANIALAAAGSSTPAHHGTPRHLRRNHLEEHSARALISRPSPLSGDISAGTFASAEREAVGRSTPSTPHRPSNASGHLLTPRSSANSNRAPFIPKSSFR</sequence>
<evidence type="ECO:0000256" key="1">
    <source>
        <dbReference type="SAM" id="MobiDB-lite"/>
    </source>
</evidence>